<gene>
    <name evidence="2" type="ORF">SAMN06295933_3238</name>
</gene>
<protein>
    <submittedName>
        <fullName evidence="2">Uncharacterized protein</fullName>
    </submittedName>
</protein>
<dbReference type="OrthoDB" id="5452892at2"/>
<reference evidence="3" key="1">
    <citation type="submission" date="2017-04" db="EMBL/GenBank/DDBJ databases">
        <authorList>
            <person name="Varghese N."/>
            <person name="Submissions S."/>
        </authorList>
    </citation>
    <scope>NUCLEOTIDE SEQUENCE [LARGE SCALE GENOMIC DNA]</scope>
    <source>
        <strain evidence="3">K3S</strain>
    </source>
</reference>
<dbReference type="STRING" id="1519643.SAMN06295933_3238"/>
<name>A0A1X7EP56_9BACT</name>
<evidence type="ECO:0000313" key="2">
    <source>
        <dbReference type="EMBL" id="SMF37503.1"/>
    </source>
</evidence>
<sequence length="300" mass="33673">MSEKSTNKYLKAFTLTLAIIIIAGVAGYFKLQDYSAQKVREVAARYSDIANIDFDRAMINPFDRSVKVWNVRCDFAVGGTCSAKVISVKKFDDSHRFPYFFEGEAQGVTVPVDFMNMGTLTRDFRKMGYDELSFDLSADYIYEDKAKQLSVHDLHFKGENFCELNIGFDLENVKLDRPGISGLIGVKVLDAGIIVHDDSLISRMIESSASSAKVSLDDYRKGVIEDLQLKMQKSRSTGNGYAENFYGELMKFIAKPEYFVLRFEPAKPVPLLYAFMGNSFENLLSLYGVTASSDPVIQGK</sequence>
<evidence type="ECO:0000313" key="3">
    <source>
        <dbReference type="Proteomes" id="UP000192906"/>
    </source>
</evidence>
<dbReference type="AlphaFoldDB" id="A0A1X7EP56"/>
<proteinExistence type="predicted"/>
<dbReference type="RefSeq" id="WP_085104141.1">
    <property type="nucleotide sequence ID" value="NZ_FWZU01000005.1"/>
</dbReference>
<evidence type="ECO:0000256" key="1">
    <source>
        <dbReference type="SAM" id="Phobius"/>
    </source>
</evidence>
<organism evidence="2 3">
    <name type="scientific">Desulfovibrio gilichinskyi</name>
    <dbReference type="NCBI Taxonomy" id="1519643"/>
    <lineage>
        <taxon>Bacteria</taxon>
        <taxon>Pseudomonadati</taxon>
        <taxon>Thermodesulfobacteriota</taxon>
        <taxon>Desulfovibrionia</taxon>
        <taxon>Desulfovibrionales</taxon>
        <taxon>Desulfovibrionaceae</taxon>
        <taxon>Desulfovibrio</taxon>
    </lineage>
</organism>
<accession>A0A1X7EP56</accession>
<dbReference type="Proteomes" id="UP000192906">
    <property type="component" value="Unassembled WGS sequence"/>
</dbReference>
<dbReference type="EMBL" id="FWZU01000005">
    <property type="protein sequence ID" value="SMF37503.1"/>
    <property type="molecule type" value="Genomic_DNA"/>
</dbReference>
<keyword evidence="1" id="KW-1133">Transmembrane helix</keyword>
<keyword evidence="1" id="KW-0472">Membrane</keyword>
<feature type="transmembrane region" description="Helical" evidence="1">
    <location>
        <begin position="12"/>
        <end position="31"/>
    </location>
</feature>
<keyword evidence="1" id="KW-0812">Transmembrane</keyword>
<keyword evidence="3" id="KW-1185">Reference proteome</keyword>